<reference evidence="3" key="1">
    <citation type="journal article" date="2019" name="Int. J. Syst. Evol. Microbiol.">
        <title>The Global Catalogue of Microorganisms (GCM) 10K type strain sequencing project: providing services to taxonomists for standard genome sequencing and annotation.</title>
        <authorList>
            <consortium name="The Broad Institute Genomics Platform"/>
            <consortium name="The Broad Institute Genome Sequencing Center for Infectious Disease"/>
            <person name="Wu L."/>
            <person name="Ma J."/>
        </authorList>
    </citation>
    <scope>NUCLEOTIDE SEQUENCE [LARGE SCALE GENOMIC DNA]</scope>
    <source>
        <strain evidence="3">JCM 5067</strain>
    </source>
</reference>
<dbReference type="InterPro" id="IPR001736">
    <property type="entry name" value="PLipase_D/transphosphatidylase"/>
</dbReference>
<dbReference type="EMBL" id="BAAACA010000005">
    <property type="protein sequence ID" value="GAA0580509.1"/>
    <property type="molecule type" value="Genomic_DNA"/>
</dbReference>
<sequence length="244" mass="26256">MDHAELVGGVLVDCPDPRASAGDLTRFMMATQLDRAAAIRAGLEPELVEVLRSRYANDRERIPALCQEAAAWVLGRRSIASAEPWELVASLPRTDVPGGLRRTTGETLIQLVVQATQTLRLVAPFIDQPGLSFLAEALAAATTRGVRLEILLPTRSTSADDAIDDLTKTISAEGRSTNFMVSRLREDAPWAHLKVLTSDSKAAYIGSANVTGAGIGGRNLELGVLVRGEPVMVVERILDIYRSS</sequence>
<gene>
    <name evidence="2" type="ORF">GCM10010394_06340</name>
</gene>
<protein>
    <recommendedName>
        <fullName evidence="1">PLD phosphodiesterase domain-containing protein</fullName>
    </recommendedName>
</protein>
<dbReference type="InterPro" id="IPR025202">
    <property type="entry name" value="PLD-like_dom"/>
</dbReference>
<dbReference type="Gene3D" id="3.30.870.10">
    <property type="entry name" value="Endonuclease Chain A"/>
    <property type="match status" value="1"/>
</dbReference>
<comment type="caution">
    <text evidence="2">The sequence shown here is derived from an EMBL/GenBank/DDBJ whole genome shotgun (WGS) entry which is preliminary data.</text>
</comment>
<feature type="domain" description="PLD phosphodiesterase" evidence="1">
    <location>
        <begin position="192"/>
        <end position="214"/>
    </location>
</feature>
<dbReference type="SUPFAM" id="SSF56024">
    <property type="entry name" value="Phospholipase D/nuclease"/>
    <property type="match status" value="1"/>
</dbReference>
<dbReference type="Proteomes" id="UP001500668">
    <property type="component" value="Unassembled WGS sequence"/>
</dbReference>
<evidence type="ECO:0000313" key="2">
    <source>
        <dbReference type="EMBL" id="GAA0580509.1"/>
    </source>
</evidence>
<keyword evidence="3" id="KW-1185">Reference proteome</keyword>
<evidence type="ECO:0000259" key="1">
    <source>
        <dbReference type="PROSITE" id="PS50035"/>
    </source>
</evidence>
<name>A0ABP3Q7J4_9ACTN</name>
<dbReference type="Pfam" id="PF13091">
    <property type="entry name" value="PLDc_2"/>
    <property type="match status" value="1"/>
</dbReference>
<proteinExistence type="predicted"/>
<evidence type="ECO:0000313" key="3">
    <source>
        <dbReference type="Proteomes" id="UP001500668"/>
    </source>
</evidence>
<accession>A0ABP3Q7J4</accession>
<organism evidence="2 3">
    <name type="scientific">Streptomyces crystallinus</name>
    <dbReference type="NCBI Taxonomy" id="68191"/>
    <lineage>
        <taxon>Bacteria</taxon>
        <taxon>Bacillati</taxon>
        <taxon>Actinomycetota</taxon>
        <taxon>Actinomycetes</taxon>
        <taxon>Kitasatosporales</taxon>
        <taxon>Streptomycetaceae</taxon>
        <taxon>Streptomyces</taxon>
    </lineage>
</organism>
<dbReference type="PROSITE" id="PS50035">
    <property type="entry name" value="PLD"/>
    <property type="match status" value="1"/>
</dbReference>